<organism evidence="2 3">
    <name type="scientific">Eumeta variegata</name>
    <name type="common">Bagworm moth</name>
    <name type="synonym">Eumeta japonica</name>
    <dbReference type="NCBI Taxonomy" id="151549"/>
    <lineage>
        <taxon>Eukaryota</taxon>
        <taxon>Metazoa</taxon>
        <taxon>Ecdysozoa</taxon>
        <taxon>Arthropoda</taxon>
        <taxon>Hexapoda</taxon>
        <taxon>Insecta</taxon>
        <taxon>Pterygota</taxon>
        <taxon>Neoptera</taxon>
        <taxon>Endopterygota</taxon>
        <taxon>Lepidoptera</taxon>
        <taxon>Glossata</taxon>
        <taxon>Ditrysia</taxon>
        <taxon>Tineoidea</taxon>
        <taxon>Psychidae</taxon>
        <taxon>Oiketicinae</taxon>
        <taxon>Eumeta</taxon>
    </lineage>
</organism>
<feature type="compositionally biased region" description="Polar residues" evidence="1">
    <location>
        <begin position="40"/>
        <end position="57"/>
    </location>
</feature>
<dbReference type="AlphaFoldDB" id="A0A4C1SM67"/>
<feature type="region of interest" description="Disordered" evidence="1">
    <location>
        <begin position="79"/>
        <end position="102"/>
    </location>
</feature>
<name>A0A4C1SM67_EUMVA</name>
<feature type="region of interest" description="Disordered" evidence="1">
    <location>
        <begin position="40"/>
        <end position="61"/>
    </location>
</feature>
<keyword evidence="3" id="KW-1185">Reference proteome</keyword>
<evidence type="ECO:0000313" key="3">
    <source>
        <dbReference type="Proteomes" id="UP000299102"/>
    </source>
</evidence>
<feature type="compositionally biased region" description="Basic and acidic residues" evidence="1">
    <location>
        <begin position="8"/>
        <end position="18"/>
    </location>
</feature>
<accession>A0A4C1SM67</accession>
<dbReference type="Proteomes" id="UP000299102">
    <property type="component" value="Unassembled WGS sequence"/>
</dbReference>
<evidence type="ECO:0000313" key="2">
    <source>
        <dbReference type="EMBL" id="GBP03232.1"/>
    </source>
</evidence>
<evidence type="ECO:0000256" key="1">
    <source>
        <dbReference type="SAM" id="MobiDB-lite"/>
    </source>
</evidence>
<sequence>MNPFKLQRIMDDGDHLHSNDSPARLILRNAIKIDRKVNISLENGEQSASNNNRSKVPSSGQRVVVSSVGVMSQTNLYTATDDVYRPANARKYRDKENNSYSA</sequence>
<protein>
    <submittedName>
        <fullName evidence="2">Uncharacterized protein</fullName>
    </submittedName>
</protein>
<dbReference type="EMBL" id="BGZK01003634">
    <property type="protein sequence ID" value="GBP03232.1"/>
    <property type="molecule type" value="Genomic_DNA"/>
</dbReference>
<feature type="region of interest" description="Disordered" evidence="1">
    <location>
        <begin position="1"/>
        <end position="20"/>
    </location>
</feature>
<feature type="compositionally biased region" description="Basic and acidic residues" evidence="1">
    <location>
        <begin position="91"/>
        <end position="102"/>
    </location>
</feature>
<proteinExistence type="predicted"/>
<reference evidence="2 3" key="1">
    <citation type="journal article" date="2019" name="Commun. Biol.">
        <title>The bagworm genome reveals a unique fibroin gene that provides high tensile strength.</title>
        <authorList>
            <person name="Kono N."/>
            <person name="Nakamura H."/>
            <person name="Ohtoshi R."/>
            <person name="Tomita M."/>
            <person name="Numata K."/>
            <person name="Arakawa K."/>
        </authorList>
    </citation>
    <scope>NUCLEOTIDE SEQUENCE [LARGE SCALE GENOMIC DNA]</scope>
</reference>
<gene>
    <name evidence="2" type="ORF">EVAR_89752_1</name>
</gene>
<comment type="caution">
    <text evidence="2">The sequence shown here is derived from an EMBL/GenBank/DDBJ whole genome shotgun (WGS) entry which is preliminary data.</text>
</comment>